<accession>A0A0R3T9N3</accession>
<feature type="region of interest" description="Disordered" evidence="1">
    <location>
        <begin position="287"/>
        <end position="308"/>
    </location>
</feature>
<evidence type="ECO:0000313" key="3">
    <source>
        <dbReference type="EMBL" id="VDN99629.1"/>
    </source>
</evidence>
<gene>
    <name evidence="3" type="ORF">HNAJ_LOCUS3770</name>
</gene>
<feature type="compositionally biased region" description="Low complexity" evidence="1">
    <location>
        <begin position="450"/>
        <end position="487"/>
    </location>
</feature>
<feature type="compositionally biased region" description="Low complexity" evidence="1">
    <location>
        <begin position="411"/>
        <end position="420"/>
    </location>
</feature>
<feature type="compositionally biased region" description="Basic residues" evidence="1">
    <location>
        <begin position="324"/>
        <end position="338"/>
    </location>
</feature>
<feature type="compositionally biased region" description="Basic residues" evidence="1">
    <location>
        <begin position="192"/>
        <end position="205"/>
    </location>
</feature>
<dbReference type="Pfam" id="PF25356">
    <property type="entry name" value="PH_trem"/>
    <property type="match status" value="1"/>
</dbReference>
<keyword evidence="4" id="KW-1185">Reference proteome</keyword>
<feature type="compositionally biased region" description="Basic residues" evidence="1">
    <location>
        <begin position="430"/>
        <end position="444"/>
    </location>
</feature>
<feature type="region of interest" description="Disordered" evidence="1">
    <location>
        <begin position="323"/>
        <end position="352"/>
    </location>
</feature>
<protein>
    <submittedName>
        <fullName evidence="5">DUF5734 domain-containing protein</fullName>
    </submittedName>
</protein>
<evidence type="ECO:0000313" key="4">
    <source>
        <dbReference type="Proteomes" id="UP000278807"/>
    </source>
</evidence>
<reference evidence="3 4" key="2">
    <citation type="submission" date="2018-11" db="EMBL/GenBank/DDBJ databases">
        <authorList>
            <consortium name="Pathogen Informatics"/>
        </authorList>
    </citation>
    <scope>NUCLEOTIDE SEQUENCE [LARGE SCALE GENOMIC DNA]</scope>
</reference>
<dbReference type="EMBL" id="UZAE01002324">
    <property type="protein sequence ID" value="VDN99629.1"/>
    <property type="molecule type" value="Genomic_DNA"/>
</dbReference>
<sequence>MTTIKPLPNSKAKNPLYYDEVVQMYDVVKVKAKANHNPVDALEELKNQLKKKKAIKATLLAGEEAIEFKKKGVGKSPQLKRLPYSAVKSFYQYTTSPAFVVMGVQANDIPKQYVILAAPTVEKANKLTEILQAGQLAPKHNLKNQVPPVASSDIIREEVTRSPSSPPARNSTYSPSPRRQTASRHTPSQSTHRQKSPSSHRRSARKTSSSTSSHSSMVRRPQRSSSSSSRSKTRSYSYPSYSERRRVASVYSSNARRSEGYVNNGSPSPPPQRYSKRAISVSTSTLIQIPISRNSSSPKPIPQKNRSTAMGYIDDKSFFIHYNPPRKMKKEKKSKSRQSVRSSNYYTSIDSSSSDSEMERKFFKDHSQPQPGIYLMADKKPKVKRVKNFKRSRSENTRLSSKIYYFSLNNTSSSSSTSSSDSEDETYIVRRNHKPNKSSSRRSKQSLITSWRSPPRSRYSSSSSSSPSRSPSPFRRRLSSSSSSSRSRSYRNKKKGKITNVPIVYCFPSSSRTN</sequence>
<name>A0A0R3T9N3_RODNA</name>
<dbReference type="Proteomes" id="UP000278807">
    <property type="component" value="Unassembled WGS sequence"/>
</dbReference>
<feature type="region of interest" description="Disordered" evidence="1">
    <location>
        <begin position="410"/>
        <end position="498"/>
    </location>
</feature>
<dbReference type="STRING" id="102285.A0A0R3T9N3"/>
<feature type="domain" description="Trematode PH-like" evidence="2">
    <location>
        <begin position="13"/>
        <end position="137"/>
    </location>
</feature>
<feature type="compositionally biased region" description="Polar residues" evidence="1">
    <location>
        <begin position="250"/>
        <end position="266"/>
    </location>
</feature>
<dbReference type="WBParaSite" id="HNAJ_0000377201-mRNA-1">
    <property type="protein sequence ID" value="HNAJ_0000377201-mRNA-1"/>
    <property type="gene ID" value="HNAJ_0000377201"/>
</dbReference>
<proteinExistence type="predicted"/>
<dbReference type="OrthoDB" id="6265833at2759"/>
<reference evidence="5" key="1">
    <citation type="submission" date="2017-02" db="UniProtKB">
        <authorList>
            <consortium name="WormBaseParasite"/>
        </authorList>
    </citation>
    <scope>IDENTIFICATION</scope>
</reference>
<feature type="compositionally biased region" description="Polar residues" evidence="1">
    <location>
        <begin position="161"/>
        <end position="191"/>
    </location>
</feature>
<feature type="compositionally biased region" description="Low complexity" evidence="1">
    <location>
        <begin position="339"/>
        <end position="352"/>
    </location>
</feature>
<feature type="region of interest" description="Disordered" evidence="1">
    <location>
        <begin position="142"/>
        <end position="275"/>
    </location>
</feature>
<evidence type="ECO:0000259" key="2">
    <source>
        <dbReference type="Pfam" id="PF25356"/>
    </source>
</evidence>
<feature type="compositionally biased region" description="Basic residues" evidence="1">
    <location>
        <begin position="488"/>
        <end position="497"/>
    </location>
</feature>
<evidence type="ECO:0000256" key="1">
    <source>
        <dbReference type="SAM" id="MobiDB-lite"/>
    </source>
</evidence>
<feature type="compositionally biased region" description="Low complexity" evidence="1">
    <location>
        <begin position="206"/>
        <end position="241"/>
    </location>
</feature>
<organism evidence="5">
    <name type="scientific">Rodentolepis nana</name>
    <name type="common">Dwarf tapeworm</name>
    <name type="synonym">Hymenolepis nana</name>
    <dbReference type="NCBI Taxonomy" id="102285"/>
    <lineage>
        <taxon>Eukaryota</taxon>
        <taxon>Metazoa</taxon>
        <taxon>Spiralia</taxon>
        <taxon>Lophotrochozoa</taxon>
        <taxon>Platyhelminthes</taxon>
        <taxon>Cestoda</taxon>
        <taxon>Eucestoda</taxon>
        <taxon>Cyclophyllidea</taxon>
        <taxon>Hymenolepididae</taxon>
        <taxon>Rodentolepis</taxon>
    </lineage>
</organism>
<dbReference type="AlphaFoldDB" id="A0A0R3T9N3"/>
<dbReference type="InterPro" id="IPR057376">
    <property type="entry name" value="PH_trem"/>
</dbReference>
<evidence type="ECO:0000313" key="5">
    <source>
        <dbReference type="WBParaSite" id="HNAJ_0000377201-mRNA-1"/>
    </source>
</evidence>